<feature type="region of interest" description="Disordered" evidence="1">
    <location>
        <begin position="165"/>
        <end position="197"/>
    </location>
</feature>
<organism evidence="2 3">
    <name type="scientific">Stylosanthes scabra</name>
    <dbReference type="NCBI Taxonomy" id="79078"/>
    <lineage>
        <taxon>Eukaryota</taxon>
        <taxon>Viridiplantae</taxon>
        <taxon>Streptophyta</taxon>
        <taxon>Embryophyta</taxon>
        <taxon>Tracheophyta</taxon>
        <taxon>Spermatophyta</taxon>
        <taxon>Magnoliopsida</taxon>
        <taxon>eudicotyledons</taxon>
        <taxon>Gunneridae</taxon>
        <taxon>Pentapetalae</taxon>
        <taxon>rosids</taxon>
        <taxon>fabids</taxon>
        <taxon>Fabales</taxon>
        <taxon>Fabaceae</taxon>
        <taxon>Papilionoideae</taxon>
        <taxon>50 kb inversion clade</taxon>
        <taxon>dalbergioids sensu lato</taxon>
        <taxon>Dalbergieae</taxon>
        <taxon>Pterocarpus clade</taxon>
        <taxon>Stylosanthes</taxon>
    </lineage>
</organism>
<protein>
    <submittedName>
        <fullName evidence="2">Uncharacterized protein</fullName>
    </submittedName>
</protein>
<proteinExistence type="predicted"/>
<dbReference type="EMBL" id="JASCZI010242111">
    <property type="protein sequence ID" value="MED6209635.1"/>
    <property type="molecule type" value="Genomic_DNA"/>
</dbReference>
<evidence type="ECO:0000256" key="1">
    <source>
        <dbReference type="SAM" id="MobiDB-lite"/>
    </source>
</evidence>
<reference evidence="2 3" key="1">
    <citation type="journal article" date="2023" name="Plants (Basel)">
        <title>Bridging the Gap: Combining Genomics and Transcriptomics Approaches to Understand Stylosanthes scabra, an Orphan Legume from the Brazilian Caatinga.</title>
        <authorList>
            <person name="Ferreira-Neto J.R.C."/>
            <person name="da Silva M.D."/>
            <person name="Binneck E."/>
            <person name="de Melo N.F."/>
            <person name="da Silva R.H."/>
            <person name="de Melo A.L.T.M."/>
            <person name="Pandolfi V."/>
            <person name="Bustamante F.O."/>
            <person name="Brasileiro-Vidal A.C."/>
            <person name="Benko-Iseppon A.M."/>
        </authorList>
    </citation>
    <scope>NUCLEOTIDE SEQUENCE [LARGE SCALE GENOMIC DNA]</scope>
    <source>
        <tissue evidence="2">Leaves</tissue>
    </source>
</reference>
<evidence type="ECO:0000313" key="2">
    <source>
        <dbReference type="EMBL" id="MED6209635.1"/>
    </source>
</evidence>
<sequence>MWKWQVHTVHHDFDVADDVRHLHPHIVKNHRRYGEELIIEEVINENTINANSEIVLSSMRDEEGGAIKDQALNIIHEEQGMHVEECGVKEDTIQKGGMGSEGVVAHVGQKIMQSVCAKIFCLMRRWRKKLVTQMIHSPVPLHLGHVMKGPDEEVFDNRFHGKMVNFRPKVERKSPREAKKNKESKENGQKGKSPNQP</sequence>
<feature type="compositionally biased region" description="Basic and acidic residues" evidence="1">
    <location>
        <begin position="168"/>
        <end position="189"/>
    </location>
</feature>
<dbReference type="Proteomes" id="UP001341840">
    <property type="component" value="Unassembled WGS sequence"/>
</dbReference>
<keyword evidence="3" id="KW-1185">Reference proteome</keyword>
<accession>A0ABU6YGU8</accession>
<gene>
    <name evidence="2" type="ORF">PIB30_056675</name>
</gene>
<comment type="caution">
    <text evidence="2">The sequence shown here is derived from an EMBL/GenBank/DDBJ whole genome shotgun (WGS) entry which is preliminary data.</text>
</comment>
<evidence type="ECO:0000313" key="3">
    <source>
        <dbReference type="Proteomes" id="UP001341840"/>
    </source>
</evidence>
<name>A0ABU6YGU8_9FABA</name>